<protein>
    <submittedName>
        <fullName evidence="1">Uncharacterized protein</fullName>
    </submittedName>
</protein>
<name>A0AAW4W3T5_9FIRM</name>
<evidence type="ECO:0000313" key="1">
    <source>
        <dbReference type="EMBL" id="MCC2177871.1"/>
    </source>
</evidence>
<comment type="caution">
    <text evidence="1">The sequence shown here is derived from an EMBL/GenBank/DDBJ whole genome shotgun (WGS) entry which is preliminary data.</text>
</comment>
<proteinExistence type="predicted"/>
<dbReference type="Proteomes" id="UP001298753">
    <property type="component" value="Unassembled WGS sequence"/>
</dbReference>
<accession>A0AAW4W3T5</accession>
<gene>
    <name evidence="1" type="ORF">LKD22_12200</name>
</gene>
<sequence length="275" mass="31673">MSKMVYLPYVHFEQGKGEPKGNGWYFTQYNAETGEGKGWHGIEFMPDCLFETKCEGGEPETKFFDVNTNEPIKQWSWPEPPDDNAFTNYGSLDEFVANNSQKVFRIVDRNKEAQDCPCMIYGRLSTMIELADKGALLGIQVLQESDDGKLYDTDTLEYYKLNEIRLTSCKEDMARHCTDEAAERIVNYTWNTYGSFSRFAEKNKDKVFRVIVKPEFCGDVPEDSFDARRCKMSSVVTLPDDDVLIGLRMLDTAQVEYRKLSEVHLQCRADDNQPE</sequence>
<keyword evidence="2" id="KW-1185">Reference proteome</keyword>
<dbReference type="AlphaFoldDB" id="A0AAW4W3T5"/>
<organism evidence="1 2">
    <name type="scientific">Agathobaculum butyriciproducens</name>
    <dbReference type="NCBI Taxonomy" id="1628085"/>
    <lineage>
        <taxon>Bacteria</taxon>
        <taxon>Bacillati</taxon>
        <taxon>Bacillota</taxon>
        <taxon>Clostridia</taxon>
        <taxon>Eubacteriales</taxon>
        <taxon>Butyricicoccaceae</taxon>
        <taxon>Agathobaculum</taxon>
    </lineage>
</organism>
<reference evidence="1 2" key="1">
    <citation type="submission" date="2021-10" db="EMBL/GenBank/DDBJ databases">
        <title>Anaerobic single-cell dispensing facilitates the cultivation of human gut bacteria.</title>
        <authorList>
            <person name="Afrizal A."/>
        </authorList>
    </citation>
    <scope>NUCLEOTIDE SEQUENCE [LARGE SCALE GENOMIC DNA]</scope>
    <source>
        <strain evidence="1 2">CLA-AA-H270</strain>
    </source>
</reference>
<evidence type="ECO:0000313" key="2">
    <source>
        <dbReference type="Proteomes" id="UP001298753"/>
    </source>
</evidence>
<dbReference type="EMBL" id="JAJEPX010000066">
    <property type="protein sequence ID" value="MCC2177871.1"/>
    <property type="molecule type" value="Genomic_DNA"/>
</dbReference>
<dbReference type="RefSeq" id="WP_227601234.1">
    <property type="nucleotide sequence ID" value="NZ_JAJEPX010000066.1"/>
</dbReference>